<evidence type="ECO:0000259" key="4">
    <source>
        <dbReference type="SMART" id="SM00418"/>
    </source>
</evidence>
<dbReference type="SUPFAM" id="SSF46785">
    <property type="entry name" value="Winged helix' DNA-binding domain"/>
    <property type="match status" value="1"/>
</dbReference>
<evidence type="ECO:0000256" key="2">
    <source>
        <dbReference type="ARBA" id="ARBA00023125"/>
    </source>
</evidence>
<name>A0A964UQ74_9ACTN</name>
<dbReference type="PANTHER" id="PTHR43132:SF8">
    <property type="entry name" value="HTH-TYPE TRANSCRIPTIONAL REGULATOR KMTR"/>
    <property type="match status" value="1"/>
</dbReference>
<evidence type="ECO:0000313" key="6">
    <source>
        <dbReference type="Proteomes" id="UP000598297"/>
    </source>
</evidence>
<dbReference type="AlphaFoldDB" id="A0A964UQ74"/>
<feature type="domain" description="HTH arsR-type" evidence="4">
    <location>
        <begin position="244"/>
        <end position="316"/>
    </location>
</feature>
<dbReference type="InterPro" id="IPR051011">
    <property type="entry name" value="Metal_resp_trans_reg"/>
</dbReference>
<keyword evidence="1" id="KW-0805">Transcription regulation</keyword>
<dbReference type="InterPro" id="IPR036388">
    <property type="entry name" value="WH-like_DNA-bd_sf"/>
</dbReference>
<dbReference type="Proteomes" id="UP000598297">
    <property type="component" value="Unassembled WGS sequence"/>
</dbReference>
<dbReference type="PANTHER" id="PTHR43132">
    <property type="entry name" value="ARSENICAL RESISTANCE OPERON REPRESSOR ARSR-RELATED"/>
    <property type="match status" value="1"/>
</dbReference>
<evidence type="ECO:0000313" key="5">
    <source>
        <dbReference type="EMBL" id="NBE53261.1"/>
    </source>
</evidence>
<keyword evidence="2" id="KW-0238">DNA-binding</keyword>
<dbReference type="Pfam" id="PF12840">
    <property type="entry name" value="HTH_20"/>
    <property type="match status" value="1"/>
</dbReference>
<protein>
    <submittedName>
        <fullName evidence="5">Helix-turn-helix domain-containing protein</fullName>
    </submittedName>
</protein>
<dbReference type="InterPro" id="IPR036390">
    <property type="entry name" value="WH_DNA-bd_sf"/>
</dbReference>
<dbReference type="EMBL" id="JAAAHS010000129">
    <property type="protein sequence ID" value="NBE53261.1"/>
    <property type="molecule type" value="Genomic_DNA"/>
</dbReference>
<evidence type="ECO:0000256" key="1">
    <source>
        <dbReference type="ARBA" id="ARBA00023015"/>
    </source>
</evidence>
<dbReference type="GO" id="GO:0003677">
    <property type="term" value="F:DNA binding"/>
    <property type="evidence" value="ECO:0007669"/>
    <property type="project" value="UniProtKB-KW"/>
</dbReference>
<dbReference type="InterPro" id="IPR011991">
    <property type="entry name" value="ArsR-like_HTH"/>
</dbReference>
<organism evidence="5 6">
    <name type="scientific">Streptomyces boluensis</name>
    <dbReference type="NCBI Taxonomy" id="1775135"/>
    <lineage>
        <taxon>Bacteria</taxon>
        <taxon>Bacillati</taxon>
        <taxon>Actinomycetota</taxon>
        <taxon>Actinomycetes</taxon>
        <taxon>Kitasatosporales</taxon>
        <taxon>Streptomycetaceae</taxon>
        <taxon>Streptomyces</taxon>
    </lineage>
</organism>
<dbReference type="Gene3D" id="1.10.10.10">
    <property type="entry name" value="Winged helix-like DNA-binding domain superfamily/Winged helix DNA-binding domain"/>
    <property type="match status" value="1"/>
</dbReference>
<comment type="caution">
    <text evidence="5">The sequence shown here is derived from an EMBL/GenBank/DDBJ whole genome shotgun (WGS) entry which is preliminary data.</text>
</comment>
<dbReference type="InterPro" id="IPR001845">
    <property type="entry name" value="HTH_ArsR_DNA-bd_dom"/>
</dbReference>
<dbReference type="CDD" id="cd00090">
    <property type="entry name" value="HTH_ARSR"/>
    <property type="match status" value="1"/>
</dbReference>
<reference evidence="5" key="1">
    <citation type="submission" date="2020-01" db="EMBL/GenBank/DDBJ databases">
        <title>Whole-genome analyses of novel actinobacteria.</title>
        <authorList>
            <person name="Sahin N."/>
        </authorList>
    </citation>
    <scope>NUCLEOTIDE SEQUENCE</scope>
    <source>
        <strain evidence="5">YC537</strain>
    </source>
</reference>
<keyword evidence="3" id="KW-0804">Transcription</keyword>
<dbReference type="GO" id="GO:0003700">
    <property type="term" value="F:DNA-binding transcription factor activity"/>
    <property type="evidence" value="ECO:0007669"/>
    <property type="project" value="InterPro"/>
</dbReference>
<gene>
    <name evidence="5" type="ORF">GUY60_17910</name>
</gene>
<keyword evidence="6" id="KW-1185">Reference proteome</keyword>
<sequence length="319" mass="35500">MLRMHFSAGDLARTRIADGPDPLWETVLSMQQLHERRPEPLLDAWRRRACRASRQAQRMLAPLMPGRGYFPDFLTPAAAAGGLDEGIEAVLRTPRRRLHTEMGLLAEGNSLPTWARSLGDGDTGALRHLGTALKQYHASVLTPRWPDIAARVDRDRMTRTRTQCQVGTEAMLHTFAPMLHWRSPVLCADYPVDRDVYLQGRGLLLVPSYFCRRTPVALLNETLHPVLVYPARVVRRTVPVAPCGRLAPLLGHTRAAVLQTLLEPRTTSELAEFAGVSLSSASEHAAVLRRAGLVNSTRDRHRVRHTLTPLGIDLLDGQP</sequence>
<dbReference type="SMART" id="SM00418">
    <property type="entry name" value="HTH_ARSR"/>
    <property type="match status" value="1"/>
</dbReference>
<dbReference type="OrthoDB" id="3808065at2"/>
<proteinExistence type="predicted"/>
<evidence type="ECO:0000256" key="3">
    <source>
        <dbReference type="ARBA" id="ARBA00023163"/>
    </source>
</evidence>
<accession>A0A964UQ74</accession>